<accession>A0A9Q1BTC9</accession>
<organism evidence="3 4">
    <name type="scientific">Holothuria leucospilota</name>
    <name type="common">Black long sea cucumber</name>
    <name type="synonym">Mertensiothuria leucospilota</name>
    <dbReference type="NCBI Taxonomy" id="206669"/>
    <lineage>
        <taxon>Eukaryota</taxon>
        <taxon>Metazoa</taxon>
        <taxon>Echinodermata</taxon>
        <taxon>Eleutherozoa</taxon>
        <taxon>Echinozoa</taxon>
        <taxon>Holothuroidea</taxon>
        <taxon>Aspidochirotacea</taxon>
        <taxon>Aspidochirotida</taxon>
        <taxon>Holothuriidae</taxon>
        <taxon>Holothuria</taxon>
    </lineage>
</organism>
<comment type="caution">
    <text evidence="3">The sequence shown here is derived from an EMBL/GenBank/DDBJ whole genome shotgun (WGS) entry which is preliminary data.</text>
</comment>
<protein>
    <submittedName>
        <fullName evidence="3">DEP domain-containing protein 7</fullName>
    </submittedName>
</protein>
<dbReference type="PROSITE" id="PS50186">
    <property type="entry name" value="DEP"/>
    <property type="match status" value="1"/>
</dbReference>
<dbReference type="GO" id="GO:0035556">
    <property type="term" value="P:intracellular signal transduction"/>
    <property type="evidence" value="ECO:0007669"/>
    <property type="project" value="InterPro"/>
</dbReference>
<dbReference type="OrthoDB" id="276323at2759"/>
<gene>
    <name evidence="3" type="ORF">HOLleu_25676</name>
</gene>
<dbReference type="EMBL" id="JAIZAY010000012">
    <property type="protein sequence ID" value="KAJ8032211.1"/>
    <property type="molecule type" value="Genomic_DNA"/>
</dbReference>
<sequence>MVSDCFFSVLFLFLFFWTGPFKATKVWNNVIIHLKENVDVRNRKHLIRSYESCFVGSDAVDIILEYLVQAESVHSNITREKVTKLCKHFLESNILIDAENHSPQTKGFFEDSTSHYYRFSDQISRSNYPPSRCQCKSKGHYRVSAESPRPFQRLKKRKSFGKGKSMKLELGPLTKEADQSEVIKNPIPHLPNPEVLEGILSTEITKWESPQFHRRSSRIFSSFRRSKISKKESTSREGILSVEEKNEIWREVIVQRLLHLMEIPILENILSCASLCQYDQHLSDSLKENSSVIANSFIRDDSQGSSLDSDPWIKAAIRCLENQSEVISILSHCHAKAQEFDSPDVAYKVYLYKYISELYSAEAESLLPSQMLDIASAILGALGNGKTSRAIELSQLCFLLIANDVREKIKKLVEFMVIASSPKEVRLEVRTDNRATILSTFTSVLIKSPILSAVQSTNLVSFWLDCHQKVFQVPLNVQTAVGDKINAAELGVENQSNISFCQKLTKEQYTQQTQTSTETALRDLTNNVIDDTKTSLKDKKQHLKNLQKYHREVYEKYFSDML</sequence>
<dbReference type="InterPro" id="IPR036388">
    <property type="entry name" value="WH-like_DNA-bd_sf"/>
</dbReference>
<evidence type="ECO:0000313" key="4">
    <source>
        <dbReference type="Proteomes" id="UP001152320"/>
    </source>
</evidence>
<dbReference type="Proteomes" id="UP001152320">
    <property type="component" value="Chromosome 12"/>
</dbReference>
<keyword evidence="1" id="KW-0732">Signal</keyword>
<name>A0A9Q1BTC9_HOLLE</name>
<dbReference type="Gene3D" id="1.10.10.10">
    <property type="entry name" value="Winged helix-like DNA-binding domain superfamily/Winged helix DNA-binding domain"/>
    <property type="match status" value="1"/>
</dbReference>
<feature type="domain" description="DEP" evidence="2">
    <location>
        <begin position="34"/>
        <end position="121"/>
    </location>
</feature>
<dbReference type="Pfam" id="PF00610">
    <property type="entry name" value="DEP"/>
    <property type="match status" value="1"/>
</dbReference>
<dbReference type="SUPFAM" id="SSF46785">
    <property type="entry name" value="Winged helix' DNA-binding domain"/>
    <property type="match status" value="1"/>
</dbReference>
<feature type="chain" id="PRO_5040482765" evidence="1">
    <location>
        <begin position="24"/>
        <end position="562"/>
    </location>
</feature>
<reference evidence="3" key="1">
    <citation type="submission" date="2021-10" db="EMBL/GenBank/DDBJ databases">
        <title>Tropical sea cucumber genome reveals ecological adaptation and Cuvierian tubules defense mechanism.</title>
        <authorList>
            <person name="Chen T."/>
        </authorList>
    </citation>
    <scope>NUCLEOTIDE SEQUENCE</scope>
    <source>
        <strain evidence="3">Nanhai2018</strain>
        <tissue evidence="3">Muscle</tissue>
    </source>
</reference>
<dbReference type="PANTHER" id="PTHR16206">
    <property type="entry name" value="DEP DOMAIN-CONTAINING"/>
    <property type="match status" value="1"/>
</dbReference>
<dbReference type="SMART" id="SM00049">
    <property type="entry name" value="DEP"/>
    <property type="match status" value="1"/>
</dbReference>
<dbReference type="InterPro" id="IPR000591">
    <property type="entry name" value="DEP_dom"/>
</dbReference>
<dbReference type="PANTHER" id="PTHR16206:SF19">
    <property type="entry name" value="DEP DOMAIN-CONTAINING PROTEIN"/>
    <property type="match status" value="1"/>
</dbReference>
<keyword evidence="4" id="KW-1185">Reference proteome</keyword>
<evidence type="ECO:0000256" key="1">
    <source>
        <dbReference type="SAM" id="SignalP"/>
    </source>
</evidence>
<proteinExistence type="predicted"/>
<feature type="signal peptide" evidence="1">
    <location>
        <begin position="1"/>
        <end position="23"/>
    </location>
</feature>
<evidence type="ECO:0000313" key="3">
    <source>
        <dbReference type="EMBL" id="KAJ8032211.1"/>
    </source>
</evidence>
<dbReference type="AlphaFoldDB" id="A0A9Q1BTC9"/>
<dbReference type="InterPro" id="IPR036390">
    <property type="entry name" value="WH_DNA-bd_sf"/>
</dbReference>
<evidence type="ECO:0000259" key="2">
    <source>
        <dbReference type="PROSITE" id="PS50186"/>
    </source>
</evidence>